<dbReference type="InterPro" id="IPR003313">
    <property type="entry name" value="AraC-bd"/>
</dbReference>
<dbReference type="Gene3D" id="2.60.120.280">
    <property type="entry name" value="Regulatory protein AraC"/>
    <property type="match status" value="1"/>
</dbReference>
<sequence>MHVKEHIFLPKPVFPRHVCFPDFIGGYSDFPKHYVNREYRTKDINLDHCYNLHLVLEGKGFLDTGTTRYELTRGQGFLYGPGLRQTYYSDLDDPWSIRWIHFYGIRLEELLNGKGVDEPWLFQCSNFPVVTALMDRLLELGRGYQVEDEHSVAATLYELLTRLQSAASQINVSLNHTSERIREAGNYIRSHSNEHITLDHAAGIAGYSTTYFSRKFSQTFGISFPEFLMESRLLHAKQLLATTNLSIKQITLETGFSQSSYFIRCFKTQENVTPMQFRMMHNHSL</sequence>
<dbReference type="AlphaFoldDB" id="A0ABD8AQ64"/>
<keyword evidence="1" id="KW-0805">Transcription regulation</keyword>
<protein>
    <submittedName>
        <fullName evidence="5">AraC family transcriptional regulator</fullName>
    </submittedName>
</protein>
<evidence type="ECO:0000256" key="1">
    <source>
        <dbReference type="ARBA" id="ARBA00023015"/>
    </source>
</evidence>
<keyword evidence="3" id="KW-0804">Transcription</keyword>
<dbReference type="InterPro" id="IPR018060">
    <property type="entry name" value="HTH_AraC"/>
</dbReference>
<evidence type="ECO:0000313" key="5">
    <source>
        <dbReference type="EMBL" id="WWP19555.1"/>
    </source>
</evidence>
<evidence type="ECO:0000256" key="2">
    <source>
        <dbReference type="ARBA" id="ARBA00023125"/>
    </source>
</evidence>
<dbReference type="SMART" id="SM00342">
    <property type="entry name" value="HTH_ARAC"/>
    <property type="match status" value="1"/>
</dbReference>
<feature type="domain" description="HTH araC/xylS-type" evidence="4">
    <location>
        <begin position="182"/>
        <end position="280"/>
    </location>
</feature>
<dbReference type="EMBL" id="CP145892">
    <property type="protein sequence ID" value="WWP19555.1"/>
    <property type="molecule type" value="Genomic_DNA"/>
</dbReference>
<keyword evidence="2" id="KW-0238">DNA-binding</keyword>
<accession>A0ABD8AQ64</accession>
<dbReference type="GeneID" id="93478653"/>
<dbReference type="CDD" id="cd06986">
    <property type="entry name" value="cupin_MmsR-like_N"/>
    <property type="match status" value="1"/>
</dbReference>
<evidence type="ECO:0000256" key="3">
    <source>
        <dbReference type="ARBA" id="ARBA00023163"/>
    </source>
</evidence>
<proteinExistence type="predicted"/>
<organism evidence="5 6">
    <name type="scientific">Paenibacillus amylolyticus</name>
    <dbReference type="NCBI Taxonomy" id="1451"/>
    <lineage>
        <taxon>Bacteria</taxon>
        <taxon>Bacillati</taxon>
        <taxon>Bacillota</taxon>
        <taxon>Bacilli</taxon>
        <taxon>Bacillales</taxon>
        <taxon>Paenibacillaceae</taxon>
        <taxon>Paenibacillus</taxon>
    </lineage>
</organism>
<dbReference type="Pfam" id="PF02311">
    <property type="entry name" value="AraC_binding"/>
    <property type="match status" value="1"/>
</dbReference>
<dbReference type="InterPro" id="IPR037923">
    <property type="entry name" value="HTH-like"/>
</dbReference>
<dbReference type="InterPro" id="IPR018062">
    <property type="entry name" value="HTH_AraC-typ_CS"/>
</dbReference>
<dbReference type="PANTHER" id="PTHR43280">
    <property type="entry name" value="ARAC-FAMILY TRANSCRIPTIONAL REGULATOR"/>
    <property type="match status" value="1"/>
</dbReference>
<evidence type="ECO:0000259" key="4">
    <source>
        <dbReference type="PROSITE" id="PS01124"/>
    </source>
</evidence>
<dbReference type="PROSITE" id="PS01124">
    <property type="entry name" value="HTH_ARAC_FAMILY_2"/>
    <property type="match status" value="1"/>
</dbReference>
<dbReference type="PROSITE" id="PS00041">
    <property type="entry name" value="HTH_ARAC_FAMILY_1"/>
    <property type="match status" value="1"/>
</dbReference>
<dbReference type="Pfam" id="PF12833">
    <property type="entry name" value="HTH_18"/>
    <property type="match status" value="1"/>
</dbReference>
<dbReference type="SUPFAM" id="SSF51215">
    <property type="entry name" value="Regulatory protein AraC"/>
    <property type="match status" value="1"/>
</dbReference>
<dbReference type="RefSeq" id="WP_036673445.1">
    <property type="nucleotide sequence ID" value="NZ_CP145892.1"/>
</dbReference>
<gene>
    <name evidence="5" type="ORF">V6668_24270</name>
</gene>
<dbReference type="Proteomes" id="UP001364764">
    <property type="component" value="Chromosome"/>
</dbReference>
<reference evidence="5 6" key="1">
    <citation type="submission" date="2024-02" db="EMBL/GenBank/DDBJ databases">
        <title>Complete sequences of two Paenibacillus sp. strains and one Lysinibacillus strain isolated from the environment on STAA medium highlight biotechnological potential.</title>
        <authorList>
            <person name="Attere S.A."/>
            <person name="Piche L.C."/>
            <person name="Intertaglia L."/>
            <person name="Lami R."/>
            <person name="Charette S.J."/>
            <person name="Vincent A.T."/>
        </authorList>
    </citation>
    <scope>NUCLEOTIDE SEQUENCE [LARGE SCALE GENOMIC DNA]</scope>
    <source>
        <strain evidence="5 6">Y5S-7</strain>
    </source>
</reference>
<name>A0ABD8AQ64_PAEAM</name>
<dbReference type="InterPro" id="IPR009057">
    <property type="entry name" value="Homeodomain-like_sf"/>
</dbReference>
<dbReference type="SUPFAM" id="SSF46689">
    <property type="entry name" value="Homeodomain-like"/>
    <property type="match status" value="2"/>
</dbReference>
<dbReference type="GO" id="GO:0003677">
    <property type="term" value="F:DNA binding"/>
    <property type="evidence" value="ECO:0007669"/>
    <property type="project" value="UniProtKB-KW"/>
</dbReference>
<dbReference type="PANTHER" id="PTHR43280:SF28">
    <property type="entry name" value="HTH-TYPE TRANSCRIPTIONAL ACTIVATOR RHAS"/>
    <property type="match status" value="1"/>
</dbReference>
<dbReference type="Gene3D" id="1.10.10.60">
    <property type="entry name" value="Homeodomain-like"/>
    <property type="match status" value="2"/>
</dbReference>
<evidence type="ECO:0000313" key="6">
    <source>
        <dbReference type="Proteomes" id="UP001364764"/>
    </source>
</evidence>